<feature type="compositionally biased region" description="Basic and acidic residues" evidence="8">
    <location>
        <begin position="85"/>
        <end position="97"/>
    </location>
</feature>
<dbReference type="Gene3D" id="3.40.1800.20">
    <property type="match status" value="1"/>
</dbReference>
<dbReference type="EMBL" id="LSRL02000017">
    <property type="protein sequence ID" value="TDG50130.1"/>
    <property type="molecule type" value="Genomic_DNA"/>
</dbReference>
<feature type="compositionally biased region" description="Basic and acidic residues" evidence="8">
    <location>
        <begin position="1004"/>
        <end position="1019"/>
    </location>
</feature>
<reference evidence="10 11" key="1">
    <citation type="journal article" date="2019" name="J. Hered.">
        <title>An Improved Genome Assembly for Drosophila navojoa, the Basal Species in the mojavensis Cluster.</title>
        <authorList>
            <person name="Vanderlinde T."/>
            <person name="Dupim E.G."/>
            <person name="Nazario-Yepiz N.O."/>
            <person name="Carvalho A.B."/>
        </authorList>
    </citation>
    <scope>NUCLEOTIDE SEQUENCE [LARGE SCALE GENOMIC DNA]</scope>
    <source>
        <strain evidence="10">Navoj_Jal97</strain>
        <tissue evidence="10">Whole organism</tissue>
    </source>
</reference>
<dbReference type="Pfam" id="PF12874">
    <property type="entry name" value="zf-met"/>
    <property type="match status" value="1"/>
</dbReference>
<feature type="compositionally biased region" description="Low complexity" evidence="8">
    <location>
        <begin position="113"/>
        <end position="124"/>
    </location>
</feature>
<feature type="domain" description="C2H2-type" evidence="9">
    <location>
        <begin position="487"/>
        <end position="514"/>
    </location>
</feature>
<evidence type="ECO:0000259" key="9">
    <source>
        <dbReference type="PROSITE" id="PS50157"/>
    </source>
</evidence>
<feature type="domain" description="C2H2-type" evidence="9">
    <location>
        <begin position="806"/>
        <end position="833"/>
    </location>
</feature>
<dbReference type="PANTHER" id="PTHR24379:SF121">
    <property type="entry name" value="C2H2-TYPE DOMAIN-CONTAINING PROTEIN"/>
    <property type="match status" value="1"/>
</dbReference>
<evidence type="ECO:0000313" key="11">
    <source>
        <dbReference type="Proteomes" id="UP000295192"/>
    </source>
</evidence>
<evidence type="ECO:0000256" key="8">
    <source>
        <dbReference type="SAM" id="MobiDB-lite"/>
    </source>
</evidence>
<evidence type="ECO:0000256" key="5">
    <source>
        <dbReference type="ARBA" id="ARBA00023015"/>
    </source>
</evidence>
<evidence type="ECO:0000256" key="7">
    <source>
        <dbReference type="PROSITE-ProRule" id="PRU00042"/>
    </source>
</evidence>
<keyword evidence="5" id="KW-0805">Transcription regulation</keyword>
<feature type="domain" description="C2H2-type" evidence="9">
    <location>
        <begin position="777"/>
        <end position="805"/>
    </location>
</feature>
<dbReference type="AlphaFoldDB" id="A0A484BQ03"/>
<dbReference type="Gene3D" id="3.30.160.60">
    <property type="entry name" value="Classic Zinc Finger"/>
    <property type="match status" value="7"/>
</dbReference>
<feature type="domain" description="C2H2-type" evidence="9">
    <location>
        <begin position="861"/>
        <end position="889"/>
    </location>
</feature>
<dbReference type="OrthoDB" id="6077919at2759"/>
<feature type="region of interest" description="Disordered" evidence="8">
    <location>
        <begin position="935"/>
        <end position="1026"/>
    </location>
</feature>
<evidence type="ECO:0000313" key="10">
    <source>
        <dbReference type="EMBL" id="TDG50130.1"/>
    </source>
</evidence>
<feature type="domain" description="C2H2-type" evidence="9">
    <location>
        <begin position="888"/>
        <end position="918"/>
    </location>
</feature>
<feature type="domain" description="C2H2-type" evidence="9">
    <location>
        <begin position="614"/>
        <end position="638"/>
    </location>
</feature>
<sequence>MSENPKANNENGPSCLHCSVHSSKQQYQEIFDEVGVEIELADLLAKYFQIVVKPDAHKSQLLCQECVNTLIRFFDIDELQRQQDAANAEKKTAKPQEDLPPSATKKVEKSAKKVTPTSPKTKSVASPVKNLPKPEATSPIAVATTAAKASNKILTVLPNRLPDKPKEIVTRSAKTKAGAADQEQISALIRDILDDEEPQADDKLTEAAPTVGQLEKQTGKKQRQQETVEEQLGQLEEEDNNDELEFLLEQDDNSSDADVRHFKVERKVKRAASRSLSQSQSQNESQSEDESFKVEPFNFVLIKESDNIGDLHEYLSTVVKTCFETLQFDWATVCRHCSLKCSKYETLLSHMQKSHELADERYSCPIEGCTAEVQGRKYLAMHLVVLHAPVAEIPIYGKCPECNMTFSNILQYNKHSCAHVIKKRRGMRLYCEMCGLEFPSWKRFNFHNQFHLERHRPRACFVCNFADNNIDELFRHLYYAHEPEGTLFCDLCDRNFRDAAVFMEHNKSHANVSSTTYSCSECSANFETRGRLNGHLRSVHGSVISCELCSREFATEATYNLHMKTHLIIERQVHVCSGCGLLSDSKVKLQAHVEAEESACIGLETYAELLRNAYVCEYCSAYFKQKSDLRAHRDSGVHKDGLFICHPCDKAFSDMKLYRHHLRNFQQQRSDVLHRKLEICIYYMCDYEDCAEAYINWNSLYTHKRRSHDAIARNEPLVKENEWICQFCHKQYRSKMSLSVHVARSHNNNNVVCPLCKASYKDNDALTKHHAYWHEPMECSLCLKVVKNRRNYDTHMNVVHSNNKRYSCSVCQKGFYHKSEMEAHQRLHNQSYSCDQCSFVTRNKKSLSVHVLGQHFKRFAFECKACNKRFGRRQGLSNHMQRVHGSRYTCRDFYDGGCSKSFSSTTQLKLHVRKVHNGSIFLEDDTMKGDELDELEEQEHEQEQQQEQEQEQQQEEQEEEEQEQELEQEEEQKKVNSDGPSSSKKRCIRINANTQIEFIGNSMETKETELFEELHEPKSNKRQRQK</sequence>
<feature type="compositionally biased region" description="Acidic residues" evidence="8">
    <location>
        <begin position="935"/>
        <end position="970"/>
    </location>
</feature>
<keyword evidence="6" id="KW-0804">Transcription</keyword>
<protein>
    <recommendedName>
        <fullName evidence="9">C2H2-type domain-containing protein</fullName>
    </recommendedName>
</protein>
<feature type="domain" description="C2H2-type" evidence="9">
    <location>
        <begin position="544"/>
        <end position="566"/>
    </location>
</feature>
<evidence type="ECO:0000256" key="4">
    <source>
        <dbReference type="ARBA" id="ARBA00022833"/>
    </source>
</evidence>
<dbReference type="GO" id="GO:0000977">
    <property type="term" value="F:RNA polymerase II transcription regulatory region sequence-specific DNA binding"/>
    <property type="evidence" value="ECO:0007669"/>
    <property type="project" value="TreeGrafter"/>
</dbReference>
<dbReference type="PANTHER" id="PTHR24379">
    <property type="entry name" value="KRAB AND ZINC FINGER DOMAIN-CONTAINING"/>
    <property type="match status" value="1"/>
</dbReference>
<comment type="caution">
    <text evidence="10">The sequence shown here is derived from an EMBL/GenBank/DDBJ whole genome shotgun (WGS) entry which is preliminary data.</text>
</comment>
<organism evidence="10 11">
    <name type="scientific">Drosophila navojoa</name>
    <name type="common">Fruit fly</name>
    <dbReference type="NCBI Taxonomy" id="7232"/>
    <lineage>
        <taxon>Eukaryota</taxon>
        <taxon>Metazoa</taxon>
        <taxon>Ecdysozoa</taxon>
        <taxon>Arthropoda</taxon>
        <taxon>Hexapoda</taxon>
        <taxon>Insecta</taxon>
        <taxon>Pterygota</taxon>
        <taxon>Neoptera</taxon>
        <taxon>Endopterygota</taxon>
        <taxon>Diptera</taxon>
        <taxon>Brachycera</taxon>
        <taxon>Muscomorpha</taxon>
        <taxon>Ephydroidea</taxon>
        <taxon>Drosophilidae</taxon>
        <taxon>Drosophila</taxon>
    </lineage>
</organism>
<feature type="domain" description="C2H2-type" evidence="9">
    <location>
        <begin position="643"/>
        <end position="670"/>
    </location>
</feature>
<dbReference type="PROSITE" id="PS50157">
    <property type="entry name" value="ZINC_FINGER_C2H2_2"/>
    <property type="match status" value="10"/>
</dbReference>
<dbReference type="InterPro" id="IPR013087">
    <property type="entry name" value="Znf_C2H2_type"/>
</dbReference>
<dbReference type="GO" id="GO:0005634">
    <property type="term" value="C:nucleus"/>
    <property type="evidence" value="ECO:0007669"/>
    <property type="project" value="TreeGrafter"/>
</dbReference>
<feature type="domain" description="C2H2-type" evidence="9">
    <location>
        <begin position="517"/>
        <end position="540"/>
    </location>
</feature>
<name>A0A484BQ03_DRONA</name>
<keyword evidence="11" id="KW-1185">Reference proteome</keyword>
<accession>A0A484BQ03</accession>
<keyword evidence="4" id="KW-0862">Zinc</keyword>
<dbReference type="Pfam" id="PF00096">
    <property type="entry name" value="zf-C2H2"/>
    <property type="match status" value="3"/>
</dbReference>
<dbReference type="SUPFAM" id="SSF57716">
    <property type="entry name" value="Glucocorticoid receptor-like (DNA-binding domain)"/>
    <property type="match status" value="1"/>
</dbReference>
<evidence type="ECO:0000256" key="2">
    <source>
        <dbReference type="ARBA" id="ARBA00022737"/>
    </source>
</evidence>
<dbReference type="GO" id="GO:0000981">
    <property type="term" value="F:DNA-binding transcription factor activity, RNA polymerase II-specific"/>
    <property type="evidence" value="ECO:0007669"/>
    <property type="project" value="TreeGrafter"/>
</dbReference>
<dbReference type="GO" id="GO:0008270">
    <property type="term" value="F:zinc ion binding"/>
    <property type="evidence" value="ECO:0007669"/>
    <property type="project" value="UniProtKB-KW"/>
</dbReference>
<dbReference type="InterPro" id="IPR036236">
    <property type="entry name" value="Znf_C2H2_sf"/>
</dbReference>
<evidence type="ECO:0000256" key="1">
    <source>
        <dbReference type="ARBA" id="ARBA00022723"/>
    </source>
</evidence>
<gene>
    <name evidence="10" type="ORF">AWZ03_003346</name>
</gene>
<keyword evidence="3 7" id="KW-0863">Zinc-finger</keyword>
<feature type="region of interest" description="Disordered" evidence="8">
    <location>
        <begin position="85"/>
        <end position="135"/>
    </location>
</feature>
<dbReference type="Proteomes" id="UP000295192">
    <property type="component" value="Unassembled WGS sequence"/>
</dbReference>
<keyword evidence="2" id="KW-0677">Repeat</keyword>
<dbReference type="SMART" id="SM00355">
    <property type="entry name" value="ZnF_C2H2"/>
    <property type="match status" value="19"/>
</dbReference>
<evidence type="ECO:0000256" key="3">
    <source>
        <dbReference type="ARBA" id="ARBA00022771"/>
    </source>
</evidence>
<keyword evidence="1" id="KW-0479">Metal-binding</keyword>
<dbReference type="SUPFAM" id="SSF57667">
    <property type="entry name" value="beta-beta-alpha zinc fingers"/>
    <property type="match status" value="5"/>
</dbReference>
<feature type="domain" description="C2H2-type" evidence="9">
    <location>
        <begin position="683"/>
        <end position="708"/>
    </location>
</feature>
<dbReference type="PROSITE" id="PS00028">
    <property type="entry name" value="ZINC_FINGER_C2H2_1"/>
    <property type="match status" value="10"/>
</dbReference>
<dbReference type="OMA" id="ECRSKMS"/>
<feature type="region of interest" description="Disordered" evidence="8">
    <location>
        <begin position="189"/>
        <end position="239"/>
    </location>
</feature>
<evidence type="ECO:0000256" key="6">
    <source>
        <dbReference type="ARBA" id="ARBA00023163"/>
    </source>
</evidence>
<proteinExistence type="predicted"/>